<feature type="domain" description="Glycosyltransferase RgtA/B/C/D-like" evidence="9">
    <location>
        <begin position="78"/>
        <end position="225"/>
    </location>
</feature>
<keyword evidence="5 8" id="KW-0812">Transmembrane</keyword>
<feature type="transmembrane region" description="Helical" evidence="8">
    <location>
        <begin position="326"/>
        <end position="346"/>
    </location>
</feature>
<feature type="transmembrane region" description="Helical" evidence="8">
    <location>
        <begin position="147"/>
        <end position="164"/>
    </location>
</feature>
<accession>A0ABS1ELY3</accession>
<comment type="caution">
    <text evidence="10">The sequence shown here is derived from an EMBL/GenBank/DDBJ whole genome shotgun (WGS) entry which is preliminary data.</text>
</comment>
<proteinExistence type="predicted"/>
<name>A0ABS1ELY3_9CLOT</name>
<dbReference type="Pfam" id="PF13231">
    <property type="entry name" value="PMT_2"/>
    <property type="match status" value="1"/>
</dbReference>
<feature type="transmembrane region" description="Helical" evidence="8">
    <location>
        <begin position="124"/>
        <end position="140"/>
    </location>
</feature>
<gene>
    <name evidence="10" type="ORF">JHL18_07050</name>
</gene>
<evidence type="ECO:0000313" key="11">
    <source>
        <dbReference type="Proteomes" id="UP000596739"/>
    </source>
</evidence>
<feature type="transmembrane region" description="Helical" evidence="8">
    <location>
        <begin position="293"/>
        <end position="314"/>
    </location>
</feature>
<keyword evidence="3" id="KW-0328">Glycosyltransferase</keyword>
<feature type="transmembrane region" description="Helical" evidence="8">
    <location>
        <begin position="352"/>
        <end position="368"/>
    </location>
</feature>
<dbReference type="InterPro" id="IPR038731">
    <property type="entry name" value="RgtA/B/C-like"/>
</dbReference>
<evidence type="ECO:0000256" key="7">
    <source>
        <dbReference type="ARBA" id="ARBA00023136"/>
    </source>
</evidence>
<dbReference type="PANTHER" id="PTHR33908:SF3">
    <property type="entry name" value="UNDECAPRENYL PHOSPHATE-ALPHA-4-AMINO-4-DEOXY-L-ARABINOSE ARABINOSYL TRANSFERASE"/>
    <property type="match status" value="1"/>
</dbReference>
<evidence type="ECO:0000256" key="4">
    <source>
        <dbReference type="ARBA" id="ARBA00022679"/>
    </source>
</evidence>
<evidence type="ECO:0000256" key="1">
    <source>
        <dbReference type="ARBA" id="ARBA00004651"/>
    </source>
</evidence>
<feature type="transmembrane region" description="Helical" evidence="8">
    <location>
        <begin position="184"/>
        <end position="204"/>
    </location>
</feature>
<evidence type="ECO:0000313" key="10">
    <source>
        <dbReference type="EMBL" id="MBK1810391.1"/>
    </source>
</evidence>
<keyword evidence="4" id="KW-0808">Transferase</keyword>
<feature type="transmembrane region" description="Helical" evidence="8">
    <location>
        <begin position="100"/>
        <end position="118"/>
    </location>
</feature>
<feature type="transmembrane region" description="Helical" evidence="8">
    <location>
        <begin position="375"/>
        <end position="395"/>
    </location>
</feature>
<sequence length="513" mass="58546">MKCLLKFLKENWKVVSLIVIGIVVRIIYLGIVPGGINQDEAFAGYEAYSLLRYGIDSSGYHLPVYFVSWGSGMNVLNSYLMIPFIMLFGLETWVIRLPQVLVGCASLPVFYLLLKKVFGEKTALIGLFILTISPWHIMMTRWGLESNLAPGFLLFGLYFFILGIENNKYMILSALFYGLGLYTYAAIWTVTALIIMISIVYYCYSNRPRVNRYLMISLVILIVFAIPLLLFIMVNKGLINEIKTPFISIPRMVYYRGGEVSLKNISDNMKTLYGVVGKQSDGLLWNEIDKFGLYYKFSMPLIFIGLIYLVVKIFTKIKSGMHSMEMFILIQLLAATVLGCLVSVNVNRVNSIHIPILICLTLGISFFSEKINKKIVFAIAFIYSVSFVSFFNNYVTDYNKDISVSFQRGLEDAVGFAMKFDDAQVYVTDGILYPKVLFYSKFPTDEYVKTVKYKNYPAAFLSVSSCGNLHFGINKSELNPEKVYIINNNEFKDYADRGYNIEHFENFSVAYMK</sequence>
<keyword evidence="6 8" id="KW-1133">Transmembrane helix</keyword>
<evidence type="ECO:0000256" key="8">
    <source>
        <dbReference type="SAM" id="Phobius"/>
    </source>
</evidence>
<dbReference type="EMBL" id="JAENHN010000023">
    <property type="protein sequence ID" value="MBK1810391.1"/>
    <property type="molecule type" value="Genomic_DNA"/>
</dbReference>
<dbReference type="PANTHER" id="PTHR33908">
    <property type="entry name" value="MANNOSYLTRANSFERASE YKCB-RELATED"/>
    <property type="match status" value="1"/>
</dbReference>
<organism evidence="10 11">
    <name type="scientific">Clostridium yunnanense</name>
    <dbReference type="NCBI Taxonomy" id="2800325"/>
    <lineage>
        <taxon>Bacteria</taxon>
        <taxon>Bacillati</taxon>
        <taxon>Bacillota</taxon>
        <taxon>Clostridia</taxon>
        <taxon>Eubacteriales</taxon>
        <taxon>Clostridiaceae</taxon>
        <taxon>Clostridium</taxon>
    </lineage>
</organism>
<comment type="subcellular location">
    <subcellularLocation>
        <location evidence="1">Cell membrane</location>
        <topology evidence="1">Multi-pass membrane protein</topology>
    </subcellularLocation>
</comment>
<dbReference type="InterPro" id="IPR050297">
    <property type="entry name" value="LipidA_mod_glycosyltrf_83"/>
</dbReference>
<evidence type="ECO:0000256" key="5">
    <source>
        <dbReference type="ARBA" id="ARBA00022692"/>
    </source>
</evidence>
<evidence type="ECO:0000256" key="6">
    <source>
        <dbReference type="ARBA" id="ARBA00022989"/>
    </source>
</evidence>
<dbReference type="RefSeq" id="WP_200267526.1">
    <property type="nucleotide sequence ID" value="NZ_JAENHN010000023.1"/>
</dbReference>
<protein>
    <submittedName>
        <fullName evidence="10">Glycosyltransferase family 39 protein</fullName>
    </submittedName>
</protein>
<feature type="transmembrane region" description="Helical" evidence="8">
    <location>
        <begin position="66"/>
        <end position="88"/>
    </location>
</feature>
<feature type="transmembrane region" description="Helical" evidence="8">
    <location>
        <begin position="213"/>
        <end position="234"/>
    </location>
</feature>
<evidence type="ECO:0000256" key="3">
    <source>
        <dbReference type="ARBA" id="ARBA00022676"/>
    </source>
</evidence>
<reference evidence="11" key="1">
    <citation type="submission" date="2021-01" db="EMBL/GenBank/DDBJ databases">
        <title>Genome public.</title>
        <authorList>
            <person name="Liu C."/>
            <person name="Sun Q."/>
        </authorList>
    </citation>
    <scope>NUCLEOTIDE SEQUENCE [LARGE SCALE GENOMIC DNA]</scope>
    <source>
        <strain evidence="11">YIM B02505</strain>
    </source>
</reference>
<dbReference type="Proteomes" id="UP000596739">
    <property type="component" value="Unassembled WGS sequence"/>
</dbReference>
<feature type="transmembrane region" description="Helical" evidence="8">
    <location>
        <begin position="12"/>
        <end position="31"/>
    </location>
</feature>
<evidence type="ECO:0000259" key="9">
    <source>
        <dbReference type="Pfam" id="PF13231"/>
    </source>
</evidence>
<evidence type="ECO:0000256" key="2">
    <source>
        <dbReference type="ARBA" id="ARBA00022475"/>
    </source>
</evidence>
<keyword evidence="7 8" id="KW-0472">Membrane</keyword>
<keyword evidence="2" id="KW-1003">Cell membrane</keyword>
<keyword evidence="11" id="KW-1185">Reference proteome</keyword>